<comment type="caution">
    <text evidence="3">The sequence shown here is derived from an EMBL/GenBank/DDBJ whole genome shotgun (WGS) entry which is preliminary data.</text>
</comment>
<reference evidence="3 4" key="1">
    <citation type="journal article" date="2023" name="Insect Mol. Biol.">
        <title>Genome sequencing provides insights into the evolution of gene families encoding plant cell wall-degrading enzymes in longhorned beetles.</title>
        <authorList>
            <person name="Shin N.R."/>
            <person name="Okamura Y."/>
            <person name="Kirsch R."/>
            <person name="Pauchet Y."/>
        </authorList>
    </citation>
    <scope>NUCLEOTIDE SEQUENCE [LARGE SCALE GENOMIC DNA]</scope>
    <source>
        <strain evidence="3">EAD_L_NR</strain>
    </source>
</reference>
<protein>
    <submittedName>
        <fullName evidence="3">Uncharacterized protein</fullName>
    </submittedName>
</protein>
<dbReference type="AlphaFoldDB" id="A0AAV8WEH9"/>
<evidence type="ECO:0000256" key="2">
    <source>
        <dbReference type="SAM" id="Phobius"/>
    </source>
</evidence>
<feature type="compositionally biased region" description="Basic and acidic residues" evidence="1">
    <location>
        <begin position="1"/>
        <end position="18"/>
    </location>
</feature>
<feature type="compositionally biased region" description="Polar residues" evidence="1">
    <location>
        <begin position="130"/>
        <end position="139"/>
    </location>
</feature>
<dbReference type="Proteomes" id="UP001159042">
    <property type="component" value="Unassembled WGS sequence"/>
</dbReference>
<feature type="region of interest" description="Disordered" evidence="1">
    <location>
        <begin position="1"/>
        <end position="40"/>
    </location>
</feature>
<dbReference type="EMBL" id="JANEYG010000003">
    <property type="protein sequence ID" value="KAJ8924470.1"/>
    <property type="molecule type" value="Genomic_DNA"/>
</dbReference>
<keyword evidence="2" id="KW-0812">Transmembrane</keyword>
<proteinExistence type="predicted"/>
<sequence length="182" mass="20168">MRYPRPDCRHHDPVDHRTPPPPPPVPSSAPYPPPPPPRPPQPFQPCRPDYYYPHVYYKYATVAVLCCGTIALLLIFWRYCRKRSKPEEGRVIVQPPPPPPPQPFKPSPPPYTPDDFPPPYHVCVPEDSLPPQSNSTGRPQPTVPGYHTGSSAGNASAPPPKSPPLPEKPHVVHVPAGSRDGY</sequence>
<name>A0AAV8WEH9_9CUCU</name>
<evidence type="ECO:0000313" key="3">
    <source>
        <dbReference type="EMBL" id="KAJ8924470.1"/>
    </source>
</evidence>
<feature type="compositionally biased region" description="Pro residues" evidence="1">
    <location>
        <begin position="157"/>
        <end position="166"/>
    </location>
</feature>
<evidence type="ECO:0000256" key="1">
    <source>
        <dbReference type="SAM" id="MobiDB-lite"/>
    </source>
</evidence>
<dbReference type="PRINTS" id="PR01217">
    <property type="entry name" value="PRICHEXTENSN"/>
</dbReference>
<gene>
    <name evidence="3" type="ORF">NQ315_007267</name>
</gene>
<keyword evidence="2" id="KW-1133">Transmembrane helix</keyword>
<accession>A0AAV8WEH9</accession>
<feature type="compositionally biased region" description="Pro residues" evidence="1">
    <location>
        <begin position="94"/>
        <end position="120"/>
    </location>
</feature>
<feature type="transmembrane region" description="Helical" evidence="2">
    <location>
        <begin position="56"/>
        <end position="77"/>
    </location>
</feature>
<evidence type="ECO:0000313" key="4">
    <source>
        <dbReference type="Proteomes" id="UP001159042"/>
    </source>
</evidence>
<feature type="compositionally biased region" description="Pro residues" evidence="1">
    <location>
        <begin position="19"/>
        <end position="40"/>
    </location>
</feature>
<keyword evidence="2" id="KW-0472">Membrane</keyword>
<keyword evidence="4" id="KW-1185">Reference proteome</keyword>
<organism evidence="3 4">
    <name type="scientific">Exocentrus adspersus</name>
    <dbReference type="NCBI Taxonomy" id="1586481"/>
    <lineage>
        <taxon>Eukaryota</taxon>
        <taxon>Metazoa</taxon>
        <taxon>Ecdysozoa</taxon>
        <taxon>Arthropoda</taxon>
        <taxon>Hexapoda</taxon>
        <taxon>Insecta</taxon>
        <taxon>Pterygota</taxon>
        <taxon>Neoptera</taxon>
        <taxon>Endopterygota</taxon>
        <taxon>Coleoptera</taxon>
        <taxon>Polyphaga</taxon>
        <taxon>Cucujiformia</taxon>
        <taxon>Chrysomeloidea</taxon>
        <taxon>Cerambycidae</taxon>
        <taxon>Lamiinae</taxon>
        <taxon>Acanthocinini</taxon>
        <taxon>Exocentrus</taxon>
    </lineage>
</organism>
<feature type="region of interest" description="Disordered" evidence="1">
    <location>
        <begin position="87"/>
        <end position="182"/>
    </location>
</feature>